<keyword evidence="1" id="KW-0472">Membrane</keyword>
<evidence type="ECO:0000313" key="2">
    <source>
        <dbReference type="EMBL" id="CAG6583274.1"/>
    </source>
</evidence>
<sequence>MEVVPVLASAAATGYEYSSGFVMAINELRISGVLGVVQTPLSRPSIGGTVRLRLELNMVAAASFCFAFARDFFYSIIIKMGINFFSLPLFFLLNSHSLPLLLHSLSHSTCVYFKVVYGVIFVDSRRFIRRRCFV</sequence>
<keyword evidence="1" id="KW-1133">Transmembrane helix</keyword>
<dbReference type="AlphaFoldDB" id="A0A8D8K0F7"/>
<dbReference type="EMBL" id="HBUE01310968">
    <property type="protein sequence ID" value="CAG6583274.1"/>
    <property type="molecule type" value="Transcribed_RNA"/>
</dbReference>
<evidence type="ECO:0000256" key="1">
    <source>
        <dbReference type="SAM" id="Phobius"/>
    </source>
</evidence>
<feature type="transmembrane region" description="Helical" evidence="1">
    <location>
        <begin position="72"/>
        <end position="93"/>
    </location>
</feature>
<reference evidence="2" key="1">
    <citation type="submission" date="2021-05" db="EMBL/GenBank/DDBJ databases">
        <authorList>
            <person name="Alioto T."/>
            <person name="Alioto T."/>
            <person name="Gomez Garrido J."/>
        </authorList>
    </citation>
    <scope>NUCLEOTIDE SEQUENCE</scope>
</reference>
<dbReference type="EMBL" id="HBUE01204711">
    <property type="protein sequence ID" value="CAG6531418.1"/>
    <property type="molecule type" value="Transcribed_RNA"/>
</dbReference>
<name>A0A8D8K0F7_CULPI</name>
<keyword evidence="1" id="KW-0812">Transmembrane</keyword>
<accession>A0A8D8K0F7</accession>
<protein>
    <submittedName>
        <fullName evidence="2">(northern house mosquito) hypothetical protein</fullName>
    </submittedName>
</protein>
<organism evidence="2">
    <name type="scientific">Culex pipiens</name>
    <name type="common">House mosquito</name>
    <dbReference type="NCBI Taxonomy" id="7175"/>
    <lineage>
        <taxon>Eukaryota</taxon>
        <taxon>Metazoa</taxon>
        <taxon>Ecdysozoa</taxon>
        <taxon>Arthropoda</taxon>
        <taxon>Hexapoda</taxon>
        <taxon>Insecta</taxon>
        <taxon>Pterygota</taxon>
        <taxon>Neoptera</taxon>
        <taxon>Endopterygota</taxon>
        <taxon>Diptera</taxon>
        <taxon>Nematocera</taxon>
        <taxon>Culicoidea</taxon>
        <taxon>Culicidae</taxon>
        <taxon>Culicinae</taxon>
        <taxon>Culicini</taxon>
        <taxon>Culex</taxon>
        <taxon>Culex</taxon>
    </lineage>
</organism>
<proteinExistence type="predicted"/>
<feature type="transmembrane region" description="Helical" evidence="1">
    <location>
        <begin position="105"/>
        <end position="122"/>
    </location>
</feature>